<reference evidence="18" key="1">
    <citation type="submission" date="2021-10" db="EMBL/GenBank/DDBJ databases">
        <title>Anaerobic single-cell dispensing facilitates the cultivation of human gut bacteria.</title>
        <authorList>
            <person name="Afrizal A."/>
        </authorList>
    </citation>
    <scope>NUCLEOTIDE SEQUENCE</scope>
    <source>
        <strain evidence="18">CLA-AA-H272</strain>
    </source>
</reference>
<dbReference type="EMBL" id="JAJEPW010000033">
    <property type="protein sequence ID" value="MCC2130030.1"/>
    <property type="molecule type" value="Genomic_DNA"/>
</dbReference>
<dbReference type="EC" id="2.7.1.156" evidence="8"/>
<keyword evidence="10" id="KW-0169">Cobalamin biosynthesis</keyword>
<evidence type="ECO:0000256" key="3">
    <source>
        <dbReference type="ARBA" id="ARBA00001522"/>
    </source>
</evidence>
<evidence type="ECO:0000256" key="14">
    <source>
        <dbReference type="ARBA" id="ARBA00022840"/>
    </source>
</evidence>
<evidence type="ECO:0000256" key="5">
    <source>
        <dbReference type="ARBA" id="ARBA00004692"/>
    </source>
</evidence>
<dbReference type="Pfam" id="PF02283">
    <property type="entry name" value="CobU"/>
    <property type="match status" value="1"/>
</dbReference>
<dbReference type="GO" id="GO:0043752">
    <property type="term" value="F:adenosylcobinamide kinase activity"/>
    <property type="evidence" value="ECO:0007669"/>
    <property type="project" value="UniProtKB-EC"/>
</dbReference>
<evidence type="ECO:0000256" key="7">
    <source>
        <dbReference type="ARBA" id="ARBA00007490"/>
    </source>
</evidence>
<sequence>MRILLLGGSKSGKSMLGQRLTRQLADGGPMIYWATLEPRDTEDRAIVRRHLAERDGWGFGTLERGRALPEGLALVPREGAVLFDSVTACLACQMFSGPQPDAAAAARTARELLTVSRHSRHFVCVCDELWRDGVTYEPWTEHYRRGLAEICRALAAEFDAVAELSAGCVRVWKGELPDA</sequence>
<keyword evidence="11" id="KW-0808">Transferase</keyword>
<proteinExistence type="inferred from homology"/>
<keyword evidence="14" id="KW-0067">ATP-binding</keyword>
<evidence type="ECO:0000256" key="9">
    <source>
        <dbReference type="ARBA" id="ARBA00012523"/>
    </source>
</evidence>
<evidence type="ECO:0000256" key="10">
    <source>
        <dbReference type="ARBA" id="ARBA00022573"/>
    </source>
</evidence>
<comment type="caution">
    <text evidence="18">The sequence shown here is derived from an EMBL/GenBank/DDBJ whole genome shotgun (WGS) entry which is preliminary data.</text>
</comment>
<accession>A0AAE3AGR7</accession>
<evidence type="ECO:0000256" key="13">
    <source>
        <dbReference type="ARBA" id="ARBA00022777"/>
    </source>
</evidence>
<evidence type="ECO:0000313" key="18">
    <source>
        <dbReference type="EMBL" id="MCC2130030.1"/>
    </source>
</evidence>
<evidence type="ECO:0000256" key="15">
    <source>
        <dbReference type="ARBA" id="ARBA00023134"/>
    </source>
</evidence>
<protein>
    <recommendedName>
        <fullName evidence="16">Adenosylcobinamide kinase</fullName>
        <ecNumber evidence="8">2.7.1.156</ecNumber>
        <ecNumber evidence="9">2.7.7.62</ecNumber>
    </recommendedName>
    <alternativeName>
        <fullName evidence="17">Adenosylcobinamide-phosphate guanylyltransferase</fullName>
    </alternativeName>
</protein>
<keyword evidence="19" id="KW-1185">Reference proteome</keyword>
<dbReference type="EC" id="2.7.7.62" evidence="9"/>
<dbReference type="Proteomes" id="UP001199319">
    <property type="component" value="Unassembled WGS sequence"/>
</dbReference>
<dbReference type="SUPFAM" id="SSF52540">
    <property type="entry name" value="P-loop containing nucleoside triphosphate hydrolases"/>
    <property type="match status" value="1"/>
</dbReference>
<comment type="pathway">
    <text evidence="6">Cofactor biosynthesis; adenosylcobalamin biosynthesis; adenosylcobalamin from cob(II)yrinate a,c-diamide: step 5/7.</text>
</comment>
<keyword evidence="13 18" id="KW-0418">Kinase</keyword>
<comment type="similarity">
    <text evidence="7">Belongs to the CobU/CobP family.</text>
</comment>
<evidence type="ECO:0000256" key="2">
    <source>
        <dbReference type="ARBA" id="ARBA00000711"/>
    </source>
</evidence>
<dbReference type="GO" id="GO:0005524">
    <property type="term" value="F:ATP binding"/>
    <property type="evidence" value="ECO:0007669"/>
    <property type="project" value="UniProtKB-KW"/>
</dbReference>
<evidence type="ECO:0000256" key="6">
    <source>
        <dbReference type="ARBA" id="ARBA00005159"/>
    </source>
</evidence>
<dbReference type="Gene3D" id="3.40.50.300">
    <property type="entry name" value="P-loop containing nucleotide triphosphate hydrolases"/>
    <property type="match status" value="1"/>
</dbReference>
<organism evidence="18 19">
    <name type="scientific">Brotocaccenecus cirricatena</name>
    <dbReference type="NCBI Taxonomy" id="3064195"/>
    <lineage>
        <taxon>Bacteria</taxon>
        <taxon>Bacillati</taxon>
        <taxon>Bacillota</taxon>
        <taxon>Clostridia</taxon>
        <taxon>Eubacteriales</taxon>
        <taxon>Oscillospiraceae</taxon>
        <taxon>Brotocaccenecus</taxon>
    </lineage>
</organism>
<evidence type="ECO:0000256" key="8">
    <source>
        <dbReference type="ARBA" id="ARBA00012016"/>
    </source>
</evidence>
<evidence type="ECO:0000313" key="19">
    <source>
        <dbReference type="Proteomes" id="UP001199319"/>
    </source>
</evidence>
<name>A0AAE3AGR7_9FIRM</name>
<evidence type="ECO:0000256" key="17">
    <source>
        <dbReference type="ARBA" id="ARBA00030571"/>
    </source>
</evidence>
<dbReference type="InterPro" id="IPR027417">
    <property type="entry name" value="P-loop_NTPase"/>
</dbReference>
<dbReference type="AlphaFoldDB" id="A0AAE3AGR7"/>
<keyword evidence="15" id="KW-0342">GTP-binding</keyword>
<dbReference type="PANTHER" id="PTHR34848:SF1">
    <property type="entry name" value="BIFUNCTIONAL ADENOSYLCOBALAMIN BIOSYNTHESIS PROTEIN COBU"/>
    <property type="match status" value="1"/>
</dbReference>
<evidence type="ECO:0000256" key="11">
    <source>
        <dbReference type="ARBA" id="ARBA00022679"/>
    </source>
</evidence>
<dbReference type="RefSeq" id="WP_302929263.1">
    <property type="nucleotide sequence ID" value="NZ_JAJEPW010000033.1"/>
</dbReference>
<gene>
    <name evidence="18" type="ORF">LKD37_10985</name>
</gene>
<comment type="pathway">
    <text evidence="5">Cofactor biosynthesis; adenosylcobalamin biosynthesis; adenosylcobalamin from cob(II)yrinate a,c-diamide: step 6/7.</text>
</comment>
<comment type="function">
    <text evidence="4">Catalyzes ATP-dependent phosphorylation of adenosylcobinamide and addition of GMP to adenosylcobinamide phosphate.</text>
</comment>
<evidence type="ECO:0000256" key="1">
    <source>
        <dbReference type="ARBA" id="ARBA00000312"/>
    </source>
</evidence>
<comment type="catalytic activity">
    <reaction evidence="3">
        <text>adenosylcob(III)inamide + GTP = adenosylcob(III)inamide phosphate + GDP + H(+)</text>
        <dbReference type="Rhea" id="RHEA:15765"/>
        <dbReference type="ChEBI" id="CHEBI:2480"/>
        <dbReference type="ChEBI" id="CHEBI:15378"/>
        <dbReference type="ChEBI" id="CHEBI:37565"/>
        <dbReference type="ChEBI" id="CHEBI:58189"/>
        <dbReference type="ChEBI" id="CHEBI:58502"/>
        <dbReference type="EC" id="2.7.1.156"/>
    </reaction>
</comment>
<evidence type="ECO:0000256" key="12">
    <source>
        <dbReference type="ARBA" id="ARBA00022741"/>
    </source>
</evidence>
<dbReference type="PANTHER" id="PTHR34848">
    <property type="match status" value="1"/>
</dbReference>
<keyword evidence="12" id="KW-0547">Nucleotide-binding</keyword>
<dbReference type="GO" id="GO:0005525">
    <property type="term" value="F:GTP binding"/>
    <property type="evidence" value="ECO:0007669"/>
    <property type="project" value="UniProtKB-KW"/>
</dbReference>
<dbReference type="GO" id="GO:0008820">
    <property type="term" value="F:cobinamide phosphate guanylyltransferase activity"/>
    <property type="evidence" value="ECO:0007669"/>
    <property type="project" value="UniProtKB-EC"/>
</dbReference>
<comment type="catalytic activity">
    <reaction evidence="1">
        <text>adenosylcob(III)inamide + ATP = adenosylcob(III)inamide phosphate + ADP + H(+)</text>
        <dbReference type="Rhea" id="RHEA:15769"/>
        <dbReference type="ChEBI" id="CHEBI:2480"/>
        <dbReference type="ChEBI" id="CHEBI:15378"/>
        <dbReference type="ChEBI" id="CHEBI:30616"/>
        <dbReference type="ChEBI" id="CHEBI:58502"/>
        <dbReference type="ChEBI" id="CHEBI:456216"/>
        <dbReference type="EC" id="2.7.1.156"/>
    </reaction>
</comment>
<keyword evidence="18" id="KW-0548">Nucleotidyltransferase</keyword>
<dbReference type="GO" id="GO:0009236">
    <property type="term" value="P:cobalamin biosynthetic process"/>
    <property type="evidence" value="ECO:0007669"/>
    <property type="project" value="UniProtKB-KW"/>
</dbReference>
<dbReference type="InterPro" id="IPR003203">
    <property type="entry name" value="CobU/CobP"/>
</dbReference>
<evidence type="ECO:0000256" key="16">
    <source>
        <dbReference type="ARBA" id="ARBA00029570"/>
    </source>
</evidence>
<evidence type="ECO:0000256" key="4">
    <source>
        <dbReference type="ARBA" id="ARBA00003889"/>
    </source>
</evidence>
<comment type="catalytic activity">
    <reaction evidence="2">
        <text>adenosylcob(III)inamide phosphate + GTP + H(+) = adenosylcob(III)inamide-GDP + diphosphate</text>
        <dbReference type="Rhea" id="RHEA:22712"/>
        <dbReference type="ChEBI" id="CHEBI:15378"/>
        <dbReference type="ChEBI" id="CHEBI:33019"/>
        <dbReference type="ChEBI" id="CHEBI:37565"/>
        <dbReference type="ChEBI" id="CHEBI:58502"/>
        <dbReference type="ChEBI" id="CHEBI:60487"/>
        <dbReference type="EC" id="2.7.7.62"/>
    </reaction>
</comment>